<evidence type="ECO:0000313" key="8">
    <source>
        <dbReference type="EMBL" id="PKQ70233.1"/>
    </source>
</evidence>
<keyword evidence="9" id="KW-1185">Reference proteome</keyword>
<feature type="transmembrane region" description="Helical" evidence="5">
    <location>
        <begin position="402"/>
        <end position="429"/>
    </location>
</feature>
<dbReference type="PROSITE" id="PS50929">
    <property type="entry name" value="ABC_TM1F"/>
    <property type="match status" value="1"/>
</dbReference>
<accession>A0A2N3IJ19</accession>
<evidence type="ECO:0000259" key="6">
    <source>
        <dbReference type="PROSITE" id="PS50893"/>
    </source>
</evidence>
<feature type="transmembrane region" description="Helical" evidence="5">
    <location>
        <begin position="321"/>
        <end position="339"/>
    </location>
</feature>
<evidence type="ECO:0000256" key="5">
    <source>
        <dbReference type="SAM" id="Phobius"/>
    </source>
</evidence>
<evidence type="ECO:0000256" key="1">
    <source>
        <dbReference type="ARBA" id="ARBA00004651"/>
    </source>
</evidence>
<keyword evidence="2 5" id="KW-0812">Transmembrane</keyword>
<dbReference type="AlphaFoldDB" id="A0A2N3IJ19"/>
<dbReference type="InterPro" id="IPR003439">
    <property type="entry name" value="ABC_transporter-like_ATP-bd"/>
</dbReference>
<evidence type="ECO:0000313" key="9">
    <source>
        <dbReference type="Proteomes" id="UP000233387"/>
    </source>
</evidence>
<dbReference type="RefSeq" id="WP_101358020.1">
    <property type="nucleotide sequence ID" value="NZ_NKXO01000009.1"/>
</dbReference>
<dbReference type="PROSITE" id="PS50893">
    <property type="entry name" value="ABC_TRANSPORTER_2"/>
    <property type="match status" value="1"/>
</dbReference>
<evidence type="ECO:0000256" key="2">
    <source>
        <dbReference type="ARBA" id="ARBA00022692"/>
    </source>
</evidence>
<feature type="transmembrane region" description="Helical" evidence="5">
    <location>
        <begin position="183"/>
        <end position="203"/>
    </location>
</feature>
<comment type="subcellular location">
    <subcellularLocation>
        <location evidence="1">Cell membrane</location>
        <topology evidence="1">Multi-pass membrane protein</topology>
    </subcellularLocation>
</comment>
<dbReference type="GO" id="GO:0005524">
    <property type="term" value="F:ATP binding"/>
    <property type="evidence" value="ECO:0007669"/>
    <property type="project" value="InterPro"/>
</dbReference>
<proteinExistence type="predicted"/>
<keyword evidence="3 5" id="KW-1133">Transmembrane helix</keyword>
<dbReference type="OrthoDB" id="311344at2"/>
<sequence>MNTYQIDTIVKQFAKSIDLTFNAFDLKESYSEKKEYSKSDVPKFIDDLADKARKINLNILKNNIYPQDLEMFIEQAEFAMLFFIDKGDDHTVEPILVKKNKKGRSVVYDLKTGQETFWEDTGLNAKNLLVYENHPNTDLNGQIMVVTCFPMEYLEDDYYKKGIKPTPMQRMFRILRAERKDIAYIYVYSIVIGLLSLTLPLGIQAIITLISAGAVVSSTVVLMVIIIAGVMITGGLQIMQMTVVEILQQRIFAKTAFEFIYRLPRMKPEKLSEYYPPELMNRFFDILTIQKGMPKLLIDILGAVIQILAGLLLLAFYHPSFLAFSIVTVGVLIATFYFSGPKGLEASLMESKYKYKIAHWLEEVARTLESFRLASTSNLPLEKMDNYVNNYLYYRKKHFKVLIGHFLSITIFKIAITAGLLIVGTLLVVDGQITLGQFVASEVVIILVVASVEKLVVSMDIIYDLLTSAEKIGNVTDIPLSKEYGIKIDLSKVEGGLSLQFKNISVHSGAKYLLKDINLDIQSNDRVCIAGGDGAGKSSLVKMILGNFDEFDGIATVSNCSLRDINLFSYRAVTEDNFSEDEIFSGSILDNVSMGRSQVKYQDVIWALQNVGLYERINALPDGLHTELASGGKELSSVERRKLILARCVAARPKLLIINDFLKDFSVVERNRIIEFLMNEENPWTLIMVSNDISILARIPKIIFLKDRTIHRIGDYQELLQDDAFRELISQQNIALDILRNVKPRRTER</sequence>
<dbReference type="InterPro" id="IPR036640">
    <property type="entry name" value="ABC1_TM_sf"/>
</dbReference>
<dbReference type="GO" id="GO:0016887">
    <property type="term" value="F:ATP hydrolysis activity"/>
    <property type="evidence" value="ECO:0007669"/>
    <property type="project" value="InterPro"/>
</dbReference>
<dbReference type="Gene3D" id="3.40.50.300">
    <property type="entry name" value="P-loop containing nucleotide triphosphate hydrolases"/>
    <property type="match status" value="1"/>
</dbReference>
<organism evidence="8 9">
    <name type="scientific">Raineya orbicola</name>
    <dbReference type="NCBI Taxonomy" id="2016530"/>
    <lineage>
        <taxon>Bacteria</taxon>
        <taxon>Pseudomonadati</taxon>
        <taxon>Bacteroidota</taxon>
        <taxon>Cytophagia</taxon>
        <taxon>Cytophagales</taxon>
        <taxon>Raineyaceae</taxon>
        <taxon>Raineya</taxon>
    </lineage>
</organism>
<dbReference type="InterPro" id="IPR027417">
    <property type="entry name" value="P-loop_NTPase"/>
</dbReference>
<dbReference type="SUPFAM" id="SSF90123">
    <property type="entry name" value="ABC transporter transmembrane region"/>
    <property type="match status" value="1"/>
</dbReference>
<feature type="transmembrane region" description="Helical" evidence="5">
    <location>
        <begin position="435"/>
        <end position="452"/>
    </location>
</feature>
<dbReference type="Proteomes" id="UP000233387">
    <property type="component" value="Unassembled WGS sequence"/>
</dbReference>
<dbReference type="InterPro" id="IPR039421">
    <property type="entry name" value="Type_1_exporter"/>
</dbReference>
<comment type="caution">
    <text evidence="8">The sequence shown here is derived from an EMBL/GenBank/DDBJ whole genome shotgun (WGS) entry which is preliminary data.</text>
</comment>
<feature type="domain" description="ABC transporter" evidence="6">
    <location>
        <begin position="499"/>
        <end position="732"/>
    </location>
</feature>
<keyword evidence="4 5" id="KW-0472">Membrane</keyword>
<gene>
    <name evidence="8" type="ORF">Rain11_0754</name>
</gene>
<dbReference type="GO" id="GO:0015421">
    <property type="term" value="F:ABC-type oligopeptide transporter activity"/>
    <property type="evidence" value="ECO:0007669"/>
    <property type="project" value="TreeGrafter"/>
</dbReference>
<name>A0A2N3IJ19_9BACT</name>
<evidence type="ECO:0000256" key="4">
    <source>
        <dbReference type="ARBA" id="ARBA00023136"/>
    </source>
</evidence>
<dbReference type="Gene3D" id="1.20.1560.10">
    <property type="entry name" value="ABC transporter type 1, transmembrane domain"/>
    <property type="match status" value="1"/>
</dbReference>
<dbReference type="Pfam" id="PF00664">
    <property type="entry name" value="ABC_membrane"/>
    <property type="match status" value="1"/>
</dbReference>
<protein>
    <submittedName>
        <fullName evidence="8">ABC transporter</fullName>
    </submittedName>
</protein>
<evidence type="ECO:0000259" key="7">
    <source>
        <dbReference type="PROSITE" id="PS50929"/>
    </source>
</evidence>
<feature type="domain" description="ABC transmembrane type-1" evidence="7">
    <location>
        <begin position="187"/>
        <end position="464"/>
    </location>
</feature>
<dbReference type="InterPro" id="IPR011527">
    <property type="entry name" value="ABC1_TM_dom"/>
</dbReference>
<feature type="transmembrane region" description="Helical" evidence="5">
    <location>
        <begin position="296"/>
        <end position="315"/>
    </location>
</feature>
<dbReference type="GO" id="GO:0005886">
    <property type="term" value="C:plasma membrane"/>
    <property type="evidence" value="ECO:0007669"/>
    <property type="project" value="UniProtKB-SubCell"/>
</dbReference>
<dbReference type="PANTHER" id="PTHR43394">
    <property type="entry name" value="ATP-DEPENDENT PERMEASE MDL1, MITOCHONDRIAL"/>
    <property type="match status" value="1"/>
</dbReference>
<reference evidence="8 9" key="1">
    <citation type="submission" date="2017-06" db="EMBL/GenBank/DDBJ databases">
        <title>Raineya orbicola gen. nov., sp. nov. a slightly thermophilic bacterium of the phylum Bacteroidetes and the description of Raineyaceae fam. nov.</title>
        <authorList>
            <person name="Albuquerque L."/>
            <person name="Polonia A.R.M."/>
            <person name="Barroso C."/>
            <person name="Froufe H.J.C."/>
            <person name="Lage O."/>
            <person name="Lobo-Da-Cunha A."/>
            <person name="Egas C."/>
            <person name="Da Costa M.S."/>
        </authorList>
    </citation>
    <scope>NUCLEOTIDE SEQUENCE [LARGE SCALE GENOMIC DNA]</scope>
    <source>
        <strain evidence="8 9">SPSPC-11</strain>
    </source>
</reference>
<dbReference type="EMBL" id="NKXO01000009">
    <property type="protein sequence ID" value="PKQ70233.1"/>
    <property type="molecule type" value="Genomic_DNA"/>
</dbReference>
<dbReference type="SUPFAM" id="SSF52540">
    <property type="entry name" value="P-loop containing nucleoside triphosphate hydrolases"/>
    <property type="match status" value="1"/>
</dbReference>
<dbReference type="PANTHER" id="PTHR43394:SF4">
    <property type="entry name" value="TOXIN SECRETION ABC TRANSPORTER ATP-BINDING PROTEIN"/>
    <property type="match status" value="1"/>
</dbReference>
<feature type="transmembrane region" description="Helical" evidence="5">
    <location>
        <begin position="209"/>
        <end position="232"/>
    </location>
</feature>
<dbReference type="Pfam" id="PF00005">
    <property type="entry name" value="ABC_tran"/>
    <property type="match status" value="1"/>
</dbReference>
<evidence type="ECO:0000256" key="3">
    <source>
        <dbReference type="ARBA" id="ARBA00022989"/>
    </source>
</evidence>